<feature type="region of interest" description="Disordered" evidence="1">
    <location>
        <begin position="42"/>
        <end position="66"/>
    </location>
</feature>
<dbReference type="EMBL" id="RAQQ01000021">
    <property type="protein sequence ID" value="RKF24691.1"/>
    <property type="molecule type" value="Genomic_DNA"/>
</dbReference>
<dbReference type="AlphaFoldDB" id="A0A420EVE2"/>
<dbReference type="RefSeq" id="WP_120331058.1">
    <property type="nucleotide sequence ID" value="NZ_RAQQ01000021.1"/>
</dbReference>
<protein>
    <submittedName>
        <fullName evidence="2">Uncharacterized protein</fullName>
    </submittedName>
</protein>
<evidence type="ECO:0000256" key="1">
    <source>
        <dbReference type="SAM" id="MobiDB-lite"/>
    </source>
</evidence>
<feature type="compositionally biased region" description="Basic residues" evidence="1">
    <location>
        <begin position="56"/>
        <end position="66"/>
    </location>
</feature>
<accession>A0A420EVE2</accession>
<dbReference type="Proteomes" id="UP000285744">
    <property type="component" value="Unassembled WGS sequence"/>
</dbReference>
<organism evidence="2 3">
    <name type="scientific">Micromonospora globbae</name>
    <dbReference type="NCBI Taxonomy" id="1894969"/>
    <lineage>
        <taxon>Bacteria</taxon>
        <taxon>Bacillati</taxon>
        <taxon>Actinomycetota</taxon>
        <taxon>Actinomycetes</taxon>
        <taxon>Micromonosporales</taxon>
        <taxon>Micromonosporaceae</taxon>
        <taxon>Micromonospora</taxon>
    </lineage>
</organism>
<reference evidence="2 3" key="1">
    <citation type="journal article" date="2018" name="Int. J. Syst. Evol. Microbiol.">
        <title>Micromonospora globbae sp. nov., an endophytic actinomycete isolated from roots of Globba winitii C. H. Wright.</title>
        <authorList>
            <person name="Kuncharoen N."/>
            <person name="Pittayakhajonwut P."/>
            <person name="Tanasupawat S."/>
        </authorList>
    </citation>
    <scope>NUCLEOTIDE SEQUENCE [LARGE SCALE GENOMIC DNA]</scope>
    <source>
        <strain evidence="2 3">WPS1-2</strain>
    </source>
</reference>
<name>A0A420EVE2_9ACTN</name>
<proteinExistence type="predicted"/>
<sequence>MFGLDAAVAADRLVTIEELLAQLLLVTPGCRADDRAVAAAALARPRQDDEEEPALPRKRRLWQRRG</sequence>
<evidence type="ECO:0000313" key="2">
    <source>
        <dbReference type="EMBL" id="RKF24691.1"/>
    </source>
</evidence>
<comment type="caution">
    <text evidence="2">The sequence shown here is derived from an EMBL/GenBank/DDBJ whole genome shotgun (WGS) entry which is preliminary data.</text>
</comment>
<gene>
    <name evidence="2" type="ORF">D7I43_25295</name>
</gene>
<evidence type="ECO:0000313" key="3">
    <source>
        <dbReference type="Proteomes" id="UP000285744"/>
    </source>
</evidence>